<dbReference type="Gene3D" id="3.40.50.10860">
    <property type="entry name" value="Leucine Dehydrogenase, chain A, domain 1"/>
    <property type="match status" value="1"/>
</dbReference>
<dbReference type="SUPFAM" id="SSF53223">
    <property type="entry name" value="Aminoacid dehydrogenase-like, N-terminal domain"/>
    <property type="match status" value="1"/>
</dbReference>
<keyword evidence="7" id="KW-0547">Nucleotide-binding</keyword>
<evidence type="ECO:0000256" key="9">
    <source>
        <dbReference type="RuleBase" id="RU004417"/>
    </source>
</evidence>
<reference evidence="12" key="1">
    <citation type="submission" date="2016-09" db="EMBL/GenBank/DDBJ databases">
        <authorList>
            <person name="Varghese N."/>
            <person name="Submissions S."/>
        </authorList>
    </citation>
    <scope>NUCLEOTIDE SEQUENCE [LARGE SCALE GENOMIC DNA]</scope>
    <source>
        <strain evidence="12">ANC 4667</strain>
    </source>
</reference>
<gene>
    <name evidence="11" type="ORF">SAMN05421732_101794</name>
</gene>
<dbReference type="SUPFAM" id="SSF51735">
    <property type="entry name" value="NAD(P)-binding Rossmann-fold domains"/>
    <property type="match status" value="1"/>
</dbReference>
<proteinExistence type="inferred from homology"/>
<name>A0A1G6H7M2_9GAMM</name>
<feature type="domain" description="Glutamate/phenylalanine/leucine/valine/L-tryptophan dehydrogenase C-terminal" evidence="10">
    <location>
        <begin position="193"/>
        <end position="423"/>
    </location>
</feature>
<organism evidence="11 12">
    <name type="scientific">Acinetobacter kookii</name>
    <dbReference type="NCBI Taxonomy" id="1226327"/>
    <lineage>
        <taxon>Bacteria</taxon>
        <taxon>Pseudomonadati</taxon>
        <taxon>Pseudomonadota</taxon>
        <taxon>Gammaproteobacteria</taxon>
        <taxon>Moraxellales</taxon>
        <taxon>Moraxellaceae</taxon>
        <taxon>Acinetobacter</taxon>
    </lineage>
</organism>
<feature type="binding site" evidence="7">
    <location>
        <position position="359"/>
    </location>
    <ligand>
        <name>substrate</name>
    </ligand>
</feature>
<dbReference type="InterPro" id="IPR006097">
    <property type="entry name" value="Glu/Leu/Phe/Val/Trp_DH_dimer"/>
</dbReference>
<dbReference type="InterPro" id="IPR036291">
    <property type="entry name" value="NAD(P)-bd_dom_sf"/>
</dbReference>
<dbReference type="InterPro" id="IPR006095">
    <property type="entry name" value="Glu/Leu/Phe/Val/Trp_DH"/>
</dbReference>
<dbReference type="PANTHER" id="PTHR11606">
    <property type="entry name" value="GLUTAMATE DEHYDROGENASE"/>
    <property type="match status" value="1"/>
</dbReference>
<evidence type="ECO:0000256" key="7">
    <source>
        <dbReference type="PIRSR" id="PIRSR000185-2"/>
    </source>
</evidence>
<sequence>MNTMMKGLTYTEHGTTAWNNYLKQLDKVAPYLGELRERLDMLRRPKRSLIVDIPVIMDDGSVQHFEGYRVQHNLTRGPGKGGVRFHPDVNLDEVMALSAWMTIKCAALNLPFGGAKGGVRVDPSQLSKRELERLTRRYTAEINLVIGPQKDIPAPDVGTNPQIMAWMMDTFSMNAGSTITGVVTGKPVHLGGSLGRSKATGRGVYISGREVAQQIDLDLKDARVCVQGFGNVGSEAALLFHENGSKVICVQDHSATLYQEQGIDIPKLMEYSNTHHKIQGFAASDEITAAKFWQIPAEVFIPAALEGVIDVQVAQTIQAKIILEGANGPTLTEADEILSQRQITVVPDVICNAGGVTVSYFEWVQDLASYFWTEEEINQRMDVIMKNAVHDVWLKAMQAGCSLRTAAYILACERILMARQERGIYPG</sequence>
<dbReference type="PRINTS" id="PR00082">
    <property type="entry name" value="GLFDHDRGNASE"/>
</dbReference>
<evidence type="ECO:0000256" key="5">
    <source>
        <dbReference type="PIRNR" id="PIRNR000185"/>
    </source>
</evidence>
<dbReference type="Pfam" id="PF00208">
    <property type="entry name" value="ELFV_dehydrog"/>
    <property type="match status" value="1"/>
</dbReference>
<evidence type="ECO:0000256" key="4">
    <source>
        <dbReference type="ARBA" id="ARBA00048584"/>
    </source>
</evidence>
<dbReference type="Pfam" id="PF02812">
    <property type="entry name" value="ELFV_dehydrog_N"/>
    <property type="match status" value="1"/>
</dbReference>
<dbReference type="InterPro" id="IPR033922">
    <property type="entry name" value="NAD_bind_Glu_DH"/>
</dbReference>
<feature type="binding site" evidence="7">
    <location>
        <position position="200"/>
    </location>
    <ligand>
        <name>NAD(+)</name>
        <dbReference type="ChEBI" id="CHEBI:57540"/>
    </ligand>
</feature>
<dbReference type="STRING" id="1226327.SAMN05421732_101794"/>
<keyword evidence="3 5" id="KW-0560">Oxidoreductase</keyword>
<dbReference type="PROSITE" id="PS00074">
    <property type="entry name" value="GLFV_DEHYDROGENASE"/>
    <property type="match status" value="1"/>
</dbReference>
<dbReference type="Gene3D" id="3.40.50.720">
    <property type="entry name" value="NAD(P)-binding Rossmann-like Domain"/>
    <property type="match status" value="1"/>
</dbReference>
<comment type="function">
    <text evidence="1">Catalyzes the reversible oxidative deamination of glutamate to alpha-ketoglutarate and ammonia.</text>
</comment>
<dbReference type="InterPro" id="IPR006096">
    <property type="entry name" value="Glu/Leu/Phe/Val/Trp_DH_C"/>
</dbReference>
<keyword evidence="12" id="KW-1185">Reference proteome</keyword>
<evidence type="ECO:0000256" key="8">
    <source>
        <dbReference type="PIRSR" id="PIRSR000185-3"/>
    </source>
</evidence>
<dbReference type="Proteomes" id="UP000243468">
    <property type="component" value="Unassembled WGS sequence"/>
</dbReference>
<dbReference type="AlphaFoldDB" id="A0A1G6H7M2"/>
<evidence type="ECO:0000259" key="10">
    <source>
        <dbReference type="SMART" id="SM00839"/>
    </source>
</evidence>
<protein>
    <recommendedName>
        <fullName evidence="5">Glutamate dehydrogenase</fullName>
    </recommendedName>
</protein>
<dbReference type="SMART" id="SM00839">
    <property type="entry name" value="ELFV_dehydrog"/>
    <property type="match status" value="1"/>
</dbReference>
<dbReference type="Gene3D" id="1.10.8.1210">
    <property type="match status" value="2"/>
</dbReference>
<evidence type="ECO:0000256" key="3">
    <source>
        <dbReference type="ARBA" id="ARBA00023002"/>
    </source>
</evidence>
<dbReference type="InterPro" id="IPR046346">
    <property type="entry name" value="Aminoacid_DH-like_N_sf"/>
</dbReference>
<feature type="binding site" evidence="7">
    <location>
        <position position="231"/>
    </location>
    <ligand>
        <name>NAD(+)</name>
        <dbReference type="ChEBI" id="CHEBI:57540"/>
    </ligand>
</feature>
<evidence type="ECO:0000256" key="2">
    <source>
        <dbReference type="ARBA" id="ARBA00006382"/>
    </source>
</evidence>
<dbReference type="EMBL" id="FMYO01000001">
    <property type="protein sequence ID" value="SDB90144.1"/>
    <property type="molecule type" value="Genomic_DNA"/>
</dbReference>
<dbReference type="GO" id="GO:0006538">
    <property type="term" value="P:L-glutamate catabolic process"/>
    <property type="evidence" value="ECO:0007669"/>
    <property type="project" value="TreeGrafter"/>
</dbReference>
<comment type="catalytic activity">
    <reaction evidence="4">
        <text>L-glutamate + NADP(+) + H2O = 2-oxoglutarate + NH4(+) + NADPH + H(+)</text>
        <dbReference type="Rhea" id="RHEA:11612"/>
        <dbReference type="ChEBI" id="CHEBI:15377"/>
        <dbReference type="ChEBI" id="CHEBI:15378"/>
        <dbReference type="ChEBI" id="CHEBI:16810"/>
        <dbReference type="ChEBI" id="CHEBI:28938"/>
        <dbReference type="ChEBI" id="CHEBI:29985"/>
        <dbReference type="ChEBI" id="CHEBI:57783"/>
        <dbReference type="ChEBI" id="CHEBI:58349"/>
        <dbReference type="EC" id="1.4.1.4"/>
    </reaction>
</comment>
<feature type="active site" description="Proton donor" evidence="6">
    <location>
        <position position="116"/>
    </location>
</feature>
<dbReference type="InterPro" id="IPR033524">
    <property type="entry name" value="Glu/Leu/Phe/Val_DH_AS"/>
</dbReference>
<dbReference type="CDD" id="cd01076">
    <property type="entry name" value="NAD_bind_1_Glu_DH"/>
    <property type="match status" value="1"/>
</dbReference>
<dbReference type="GO" id="GO:0004352">
    <property type="term" value="F:glutamate dehydrogenase (NAD+) activity"/>
    <property type="evidence" value="ECO:0007669"/>
    <property type="project" value="TreeGrafter"/>
</dbReference>
<feature type="site" description="Important for catalysis" evidence="8">
    <location>
        <position position="156"/>
    </location>
</feature>
<dbReference type="PIRSF" id="PIRSF000185">
    <property type="entry name" value="Glu_DH"/>
    <property type="match status" value="1"/>
</dbReference>
<dbReference type="FunFam" id="3.40.50.10860:FF:000003">
    <property type="entry name" value="Glutamate dehydrogenase"/>
    <property type="match status" value="1"/>
</dbReference>
<dbReference type="InterPro" id="IPR014362">
    <property type="entry name" value="Glu_DH"/>
</dbReference>
<comment type="similarity">
    <text evidence="2 5 9">Belongs to the Glu/Leu/Phe/Val dehydrogenases family.</text>
</comment>
<feature type="binding site" evidence="7">
    <location>
        <position position="80"/>
    </location>
    <ligand>
        <name>substrate</name>
    </ligand>
</feature>
<evidence type="ECO:0000313" key="12">
    <source>
        <dbReference type="Proteomes" id="UP000243468"/>
    </source>
</evidence>
<dbReference type="OrthoDB" id="9803297at2"/>
<keyword evidence="7" id="KW-0520">NAD</keyword>
<dbReference type="GO" id="GO:0004354">
    <property type="term" value="F:glutamate dehydrogenase (NADP+) activity"/>
    <property type="evidence" value="ECO:0007669"/>
    <property type="project" value="UniProtKB-EC"/>
</dbReference>
<dbReference type="PANTHER" id="PTHR11606:SF13">
    <property type="entry name" value="GLUTAMATE DEHYDROGENASE 1, MITOCHONDRIAL"/>
    <property type="match status" value="1"/>
</dbReference>
<feature type="binding site" evidence="7">
    <location>
        <position position="104"/>
    </location>
    <ligand>
        <name>substrate</name>
    </ligand>
</feature>
<evidence type="ECO:0000256" key="1">
    <source>
        <dbReference type="ARBA" id="ARBA00003868"/>
    </source>
</evidence>
<evidence type="ECO:0000256" key="6">
    <source>
        <dbReference type="PIRSR" id="PIRSR000185-1"/>
    </source>
</evidence>
<evidence type="ECO:0000313" key="11">
    <source>
        <dbReference type="EMBL" id="SDB90144.1"/>
    </source>
</evidence>
<accession>A0A1G6H7M2</accession>
<dbReference type="GO" id="GO:0000166">
    <property type="term" value="F:nucleotide binding"/>
    <property type="evidence" value="ECO:0007669"/>
    <property type="project" value="UniProtKB-KW"/>
</dbReference>